<feature type="region of interest" description="Disordered" evidence="11">
    <location>
        <begin position="1"/>
        <end position="67"/>
    </location>
</feature>
<evidence type="ECO:0000256" key="4">
    <source>
        <dbReference type="ARBA" id="ARBA00022490"/>
    </source>
</evidence>
<evidence type="ECO:0000256" key="10">
    <source>
        <dbReference type="ARBA" id="ARBA00069694"/>
    </source>
</evidence>
<evidence type="ECO:0000256" key="8">
    <source>
        <dbReference type="ARBA" id="ARBA00023242"/>
    </source>
</evidence>
<evidence type="ECO:0000259" key="12">
    <source>
        <dbReference type="PROSITE" id="PS50177"/>
    </source>
</evidence>
<dbReference type="SUPFAM" id="SSF54427">
    <property type="entry name" value="NTF2-like"/>
    <property type="match status" value="1"/>
</dbReference>
<dbReference type="PROSITE" id="PS50177">
    <property type="entry name" value="NTF2_DOMAIN"/>
    <property type="match status" value="1"/>
</dbReference>
<keyword evidence="8" id="KW-0539">Nucleus</keyword>
<dbReference type="FunFam" id="3.10.450.50:FF:000013">
    <property type="entry name" value="mRNA export factor mex67"/>
    <property type="match status" value="1"/>
</dbReference>
<dbReference type="GO" id="GO:0016973">
    <property type="term" value="P:poly(A)+ mRNA export from nucleus"/>
    <property type="evidence" value="ECO:0007669"/>
    <property type="project" value="TreeGrafter"/>
</dbReference>
<dbReference type="PANTHER" id="PTHR10662:SF22">
    <property type="entry name" value="NUCLEAR RNA EXPORT FACTOR 1"/>
    <property type="match status" value="1"/>
</dbReference>
<dbReference type="InterPro" id="IPR018222">
    <property type="entry name" value="Nuclear_transport_factor_2_euk"/>
</dbReference>
<dbReference type="InterPro" id="IPR032675">
    <property type="entry name" value="LRR_dom_sf"/>
</dbReference>
<comment type="subcellular location">
    <subcellularLocation>
        <location evidence="1">Nucleus</location>
    </subcellularLocation>
</comment>
<dbReference type="InterPro" id="IPR030217">
    <property type="entry name" value="NXF_fam"/>
</dbReference>
<feature type="region of interest" description="Disordered" evidence="11">
    <location>
        <begin position="605"/>
        <end position="630"/>
    </location>
</feature>
<keyword evidence="6" id="KW-0677">Repeat</keyword>
<dbReference type="FunFam" id="3.80.10.10:FF:000296">
    <property type="entry name" value="mRNA export factor MEX67"/>
    <property type="match status" value="1"/>
</dbReference>
<keyword evidence="7" id="KW-0509">mRNA transport</keyword>
<dbReference type="AlphaFoldDB" id="A0AAD6CM43"/>
<evidence type="ECO:0000256" key="6">
    <source>
        <dbReference type="ARBA" id="ARBA00022737"/>
    </source>
</evidence>
<dbReference type="SUPFAM" id="SSF52058">
    <property type="entry name" value="L domain-like"/>
    <property type="match status" value="1"/>
</dbReference>
<dbReference type="GO" id="GO:0005634">
    <property type="term" value="C:nucleus"/>
    <property type="evidence" value="ECO:0007669"/>
    <property type="project" value="UniProtKB-SubCell"/>
</dbReference>
<sequence length="630" mass="68919">MKTMKSRRPGGADRGGIRKRGPTRTDRDGDMDMDTSAARGGGKRGRGNTGRNPTGRSAPSGRTQGRDRNIDAIQKAISNSQDSFSIRSGKNTNADRLELYSVRGWKNSKASTRRDHGVESLISYLERRLNTLKSGSRAKITKSRVEGDALIVSVRPDLAEPMSKINGNVFAGVNITVEPYDPSSTEALDREIGAANGLSPETVDVKSKMTAILARRYFPETKLLDLSKLGTDTDLNAMGMFNKTSTESKFFPALMKVWNMGFPDAKQRREAVESVSLADNQLANINVVTTLAVTIPGLKNLDLSNNNFKDAHSMIGWRWKFRDLEFLDLTGNPFSTDESFKNTMMKWYPKLQTLNNVQVRTPEEVAAQKKTPIPVQPPHFQDDSQIAENFIRTFFAGYDGNRTELLNSYYDETSSFSMNINTTAPKAAQADTASWDPYIKKSRNLLKISHLPARMARTYTGKTKIGELWSTLPPTRHSDMALHPEECLVECHPVPGLPDQTGQSATGVGGLLVMVHGKFEESLGGKMETRSFDRSFIIGPGNGPGGIRVINDILALRAYGGHEAWSPENQAIPQAIPQPIPQAIASPAAVVPPIAPAAIPVVPGAPDPASQRDTGCLAQARPIPKFSRNS</sequence>
<evidence type="ECO:0000256" key="1">
    <source>
        <dbReference type="ARBA" id="ARBA00004123"/>
    </source>
</evidence>
<protein>
    <recommendedName>
        <fullName evidence="10">mRNA export factor MEX67</fullName>
    </recommendedName>
</protein>
<evidence type="ECO:0000256" key="5">
    <source>
        <dbReference type="ARBA" id="ARBA00022614"/>
    </source>
</evidence>
<comment type="similarity">
    <text evidence="2">Belongs to the NXF family.</text>
</comment>
<reference evidence="13 14" key="1">
    <citation type="journal article" date="2023" name="IMA Fungus">
        <title>Comparative genomic study of the Penicillium genus elucidates a diverse pangenome and 15 lateral gene transfer events.</title>
        <authorList>
            <person name="Petersen C."/>
            <person name="Sorensen T."/>
            <person name="Nielsen M.R."/>
            <person name="Sondergaard T.E."/>
            <person name="Sorensen J.L."/>
            <person name="Fitzpatrick D.A."/>
            <person name="Frisvad J.C."/>
            <person name="Nielsen K.L."/>
        </authorList>
    </citation>
    <scope>NUCLEOTIDE SEQUENCE [LARGE SCALE GENOMIC DNA]</scope>
    <source>
        <strain evidence="13 14">IBT 35679</strain>
    </source>
</reference>
<dbReference type="InterPro" id="IPR002075">
    <property type="entry name" value="NTF2_dom"/>
</dbReference>
<evidence type="ECO:0000256" key="2">
    <source>
        <dbReference type="ARBA" id="ARBA00009285"/>
    </source>
</evidence>
<dbReference type="InterPro" id="IPR032710">
    <property type="entry name" value="NTF2-like_dom_sf"/>
</dbReference>
<comment type="caution">
    <text evidence="13">The sequence shown here is derived from an EMBL/GenBank/DDBJ whole genome shotgun (WGS) entry which is preliminary data.</text>
</comment>
<dbReference type="Gene3D" id="3.80.10.10">
    <property type="entry name" value="Ribonuclease Inhibitor"/>
    <property type="match status" value="1"/>
</dbReference>
<proteinExistence type="inferred from homology"/>
<evidence type="ECO:0000313" key="14">
    <source>
        <dbReference type="Proteomes" id="UP001220324"/>
    </source>
</evidence>
<gene>
    <name evidence="13" type="ORF">N7494_012679</name>
</gene>
<dbReference type="Proteomes" id="UP001220324">
    <property type="component" value="Unassembled WGS sequence"/>
</dbReference>
<keyword evidence="3" id="KW-0813">Transport</keyword>
<evidence type="ECO:0000256" key="11">
    <source>
        <dbReference type="SAM" id="MobiDB-lite"/>
    </source>
</evidence>
<dbReference type="Pfam" id="PF22602">
    <property type="entry name" value="NXF_NTF2"/>
    <property type="match status" value="1"/>
</dbReference>
<evidence type="ECO:0000256" key="9">
    <source>
        <dbReference type="ARBA" id="ARBA00055253"/>
    </source>
</evidence>
<name>A0AAD6CM43_9EURO</name>
<keyword evidence="4" id="KW-0963">Cytoplasm</keyword>
<accession>A0AAD6CM43</accession>
<organism evidence="13 14">
    <name type="scientific">Penicillium frequentans</name>
    <dbReference type="NCBI Taxonomy" id="3151616"/>
    <lineage>
        <taxon>Eukaryota</taxon>
        <taxon>Fungi</taxon>
        <taxon>Dikarya</taxon>
        <taxon>Ascomycota</taxon>
        <taxon>Pezizomycotina</taxon>
        <taxon>Eurotiomycetes</taxon>
        <taxon>Eurotiomycetidae</taxon>
        <taxon>Eurotiales</taxon>
        <taxon>Aspergillaceae</taxon>
        <taxon>Penicillium</taxon>
    </lineage>
</organism>
<comment type="function">
    <text evidence="9">Involved in the export of mRNA from the nucleus to the cytoplasm.</text>
</comment>
<dbReference type="GO" id="GO:0003723">
    <property type="term" value="F:RNA binding"/>
    <property type="evidence" value="ECO:0007669"/>
    <property type="project" value="TreeGrafter"/>
</dbReference>
<dbReference type="EMBL" id="JAQIZZ010000008">
    <property type="protein sequence ID" value="KAJ5526029.1"/>
    <property type="molecule type" value="Genomic_DNA"/>
</dbReference>
<evidence type="ECO:0000256" key="7">
    <source>
        <dbReference type="ARBA" id="ARBA00022816"/>
    </source>
</evidence>
<evidence type="ECO:0000256" key="3">
    <source>
        <dbReference type="ARBA" id="ARBA00022448"/>
    </source>
</evidence>
<dbReference type="Gene3D" id="3.10.450.50">
    <property type="match status" value="1"/>
</dbReference>
<keyword evidence="14" id="KW-1185">Reference proteome</keyword>
<evidence type="ECO:0000313" key="13">
    <source>
        <dbReference type="EMBL" id="KAJ5526029.1"/>
    </source>
</evidence>
<keyword evidence="5" id="KW-0433">Leucine-rich repeat</keyword>
<feature type="domain" description="NTF2" evidence="12">
    <location>
        <begin position="386"/>
        <end position="556"/>
    </location>
</feature>
<dbReference type="PANTHER" id="PTHR10662">
    <property type="entry name" value="NUCLEAR RNA EXPORT FACTOR"/>
    <property type="match status" value="1"/>
</dbReference>